<dbReference type="Proteomes" id="UP001470230">
    <property type="component" value="Unassembled WGS sequence"/>
</dbReference>
<comment type="caution">
    <text evidence="2">The sequence shown here is derived from an EMBL/GenBank/DDBJ whole genome shotgun (WGS) entry which is preliminary data.</text>
</comment>
<protein>
    <recommendedName>
        <fullName evidence="1">Cilia- and flagella-associated protein 47 domain-containing protein</fullName>
    </recommendedName>
</protein>
<dbReference type="EMBL" id="JAPFFF010000012">
    <property type="protein sequence ID" value="KAK8876587.1"/>
    <property type="molecule type" value="Genomic_DNA"/>
</dbReference>
<dbReference type="PANTHER" id="PTHR45912">
    <property type="entry name" value="CILIA- AND FLAGELLA-ASSOCIATED PROTEIN 47"/>
    <property type="match status" value="1"/>
</dbReference>
<evidence type="ECO:0000259" key="1">
    <source>
        <dbReference type="Pfam" id="PF24529"/>
    </source>
</evidence>
<evidence type="ECO:0000313" key="3">
    <source>
        <dbReference type="Proteomes" id="UP001470230"/>
    </source>
</evidence>
<reference evidence="2 3" key="1">
    <citation type="submission" date="2024-04" db="EMBL/GenBank/DDBJ databases">
        <title>Tritrichomonas musculus Genome.</title>
        <authorList>
            <person name="Alves-Ferreira E."/>
            <person name="Grigg M."/>
            <person name="Lorenzi H."/>
            <person name="Galac M."/>
        </authorList>
    </citation>
    <scope>NUCLEOTIDE SEQUENCE [LARGE SCALE GENOMIC DNA]</scope>
    <source>
        <strain evidence="2 3">EAF2021</strain>
    </source>
</reference>
<feature type="domain" description="Cilia- and flagella-associated protein 47" evidence="1">
    <location>
        <begin position="97"/>
        <end position="279"/>
    </location>
</feature>
<dbReference type="InterPro" id="IPR056343">
    <property type="entry name" value="CFAP47_dom"/>
</dbReference>
<evidence type="ECO:0000313" key="2">
    <source>
        <dbReference type="EMBL" id="KAK8876587.1"/>
    </source>
</evidence>
<dbReference type="Pfam" id="PF24529">
    <property type="entry name" value="CFAP47"/>
    <property type="match status" value="1"/>
</dbReference>
<sequence length="336" mass="37920">MNFNTISIPIKVSFVSSKPISFSTIVLIVDKNGNNTAFTVSITTDNSIFTLYNFLSSKNFTFDSGNGKPITLQIINEQKPMDVLSNFLSISDFVNVEPSASLITDDCIQFFVYFLNQSILTNPIRNFPMDFIERGSQIILEIITNLTGKKQGNQLPIFSNHNNVSCKEKLKQNQKLIHYLMSQGALLATVKPEFLLSQTDFTEIMKEKITKHLLGLDYYGAPEITSFKKKDIEAFTSSQLFNSKLIERLNVVVSFYRTLSLESWTIVILQIIKLFMFGKLMDSETFNQLPGVKESLNENVYNEVNRSASALSNSNVFSAAECLLLKLATVSFFICM</sequence>
<dbReference type="PANTHER" id="PTHR45912:SF3">
    <property type="entry name" value="CILIA- AND FLAGELLA-ASSOCIATED PROTEIN 47"/>
    <property type="match status" value="1"/>
</dbReference>
<name>A0ABR2JG15_9EUKA</name>
<gene>
    <name evidence="2" type="ORF">M9Y10_006805</name>
</gene>
<accession>A0ABR2JG15</accession>
<keyword evidence="3" id="KW-1185">Reference proteome</keyword>
<proteinExistence type="predicted"/>
<organism evidence="2 3">
    <name type="scientific">Tritrichomonas musculus</name>
    <dbReference type="NCBI Taxonomy" id="1915356"/>
    <lineage>
        <taxon>Eukaryota</taxon>
        <taxon>Metamonada</taxon>
        <taxon>Parabasalia</taxon>
        <taxon>Tritrichomonadida</taxon>
        <taxon>Tritrichomonadidae</taxon>
        <taxon>Tritrichomonas</taxon>
    </lineage>
</organism>